<name>A0A6A6CIB1_ZASCE</name>
<protein>
    <recommendedName>
        <fullName evidence="4">F-box domain-containing protein</fullName>
    </recommendedName>
</protein>
<sequence length="281" mass="33357">MPLRRKKKFHDLHSDHDNDYDSRRSHKRRRVHSPAPPRRRPRSLPFLLLLPLELRYLIYEHLFPTPPHQQIYLCLANDHRTPRRTAHSHLGPCNPHAGLHTAAALSNTCRQLRREVQERFFLRQNFVLGVCNLSPTRGPSHRRAWCLCALVLRRINTLYIRYPSLVIPDFTLIKSHDGRQVVRFTESAEREGKVLGRFVGVERRAEYVARRRWCMRAIWRNFERRERRVVGFGWREVEEVEVFLKGVQRDWDWNWCQSSSASVPTGDVQHVLAVFVRGHCE</sequence>
<proteinExistence type="predicted"/>
<dbReference type="RefSeq" id="XP_033667232.1">
    <property type="nucleotide sequence ID" value="XM_033812933.1"/>
</dbReference>
<dbReference type="AlphaFoldDB" id="A0A6A6CIB1"/>
<evidence type="ECO:0008006" key="4">
    <source>
        <dbReference type="Google" id="ProtNLM"/>
    </source>
</evidence>
<dbReference type="GeneID" id="54566205"/>
<dbReference type="EMBL" id="ML993597">
    <property type="protein sequence ID" value="KAF2166343.1"/>
    <property type="molecule type" value="Genomic_DNA"/>
</dbReference>
<organism evidence="2 3">
    <name type="scientific">Zasmidium cellare ATCC 36951</name>
    <dbReference type="NCBI Taxonomy" id="1080233"/>
    <lineage>
        <taxon>Eukaryota</taxon>
        <taxon>Fungi</taxon>
        <taxon>Dikarya</taxon>
        <taxon>Ascomycota</taxon>
        <taxon>Pezizomycotina</taxon>
        <taxon>Dothideomycetes</taxon>
        <taxon>Dothideomycetidae</taxon>
        <taxon>Mycosphaerellales</taxon>
        <taxon>Mycosphaerellaceae</taxon>
        <taxon>Zasmidium</taxon>
    </lineage>
</organism>
<feature type="region of interest" description="Disordered" evidence="1">
    <location>
        <begin position="1"/>
        <end position="38"/>
    </location>
</feature>
<evidence type="ECO:0000313" key="2">
    <source>
        <dbReference type="EMBL" id="KAF2166343.1"/>
    </source>
</evidence>
<keyword evidence="3" id="KW-1185">Reference proteome</keyword>
<gene>
    <name evidence="2" type="ORF">M409DRAFT_55184</name>
</gene>
<evidence type="ECO:0000256" key="1">
    <source>
        <dbReference type="SAM" id="MobiDB-lite"/>
    </source>
</evidence>
<dbReference type="Proteomes" id="UP000799537">
    <property type="component" value="Unassembled WGS sequence"/>
</dbReference>
<feature type="compositionally biased region" description="Basic and acidic residues" evidence="1">
    <location>
        <begin position="11"/>
        <end position="23"/>
    </location>
</feature>
<accession>A0A6A6CIB1</accession>
<feature type="compositionally biased region" description="Basic residues" evidence="1">
    <location>
        <begin position="1"/>
        <end position="10"/>
    </location>
</feature>
<evidence type="ECO:0000313" key="3">
    <source>
        <dbReference type="Proteomes" id="UP000799537"/>
    </source>
</evidence>
<reference evidence="2" key="1">
    <citation type="journal article" date="2020" name="Stud. Mycol.">
        <title>101 Dothideomycetes genomes: a test case for predicting lifestyles and emergence of pathogens.</title>
        <authorList>
            <person name="Haridas S."/>
            <person name="Albert R."/>
            <person name="Binder M."/>
            <person name="Bloem J."/>
            <person name="Labutti K."/>
            <person name="Salamov A."/>
            <person name="Andreopoulos B."/>
            <person name="Baker S."/>
            <person name="Barry K."/>
            <person name="Bills G."/>
            <person name="Bluhm B."/>
            <person name="Cannon C."/>
            <person name="Castanera R."/>
            <person name="Culley D."/>
            <person name="Daum C."/>
            <person name="Ezra D."/>
            <person name="Gonzalez J."/>
            <person name="Henrissat B."/>
            <person name="Kuo A."/>
            <person name="Liang C."/>
            <person name="Lipzen A."/>
            <person name="Lutzoni F."/>
            <person name="Magnuson J."/>
            <person name="Mondo S."/>
            <person name="Nolan M."/>
            <person name="Ohm R."/>
            <person name="Pangilinan J."/>
            <person name="Park H.-J."/>
            <person name="Ramirez L."/>
            <person name="Alfaro M."/>
            <person name="Sun H."/>
            <person name="Tritt A."/>
            <person name="Yoshinaga Y."/>
            <person name="Zwiers L.-H."/>
            <person name="Turgeon B."/>
            <person name="Goodwin S."/>
            <person name="Spatafora J."/>
            <person name="Crous P."/>
            <person name="Grigoriev I."/>
        </authorList>
    </citation>
    <scope>NUCLEOTIDE SEQUENCE</scope>
    <source>
        <strain evidence="2">ATCC 36951</strain>
    </source>
</reference>
<feature type="compositionally biased region" description="Basic residues" evidence="1">
    <location>
        <begin position="24"/>
        <end position="38"/>
    </location>
</feature>